<dbReference type="EMBL" id="QSCF01000026">
    <property type="protein sequence ID" value="RGX77469.1"/>
    <property type="molecule type" value="Genomic_DNA"/>
</dbReference>
<organism evidence="6 7">
    <name type="scientific">Bacteroides stercorirosoris</name>
    <dbReference type="NCBI Taxonomy" id="871324"/>
    <lineage>
        <taxon>Bacteria</taxon>
        <taxon>Pseudomonadati</taxon>
        <taxon>Bacteroidota</taxon>
        <taxon>Bacteroidia</taxon>
        <taxon>Bacteroidales</taxon>
        <taxon>Bacteroidaceae</taxon>
        <taxon>Bacteroides</taxon>
    </lineage>
</organism>
<accession>A0A413H1X3</accession>
<dbReference type="InterPro" id="IPR051813">
    <property type="entry name" value="HepT_RNase_toxin"/>
</dbReference>
<evidence type="ECO:0000313" key="7">
    <source>
        <dbReference type="Proteomes" id="UP000286075"/>
    </source>
</evidence>
<keyword evidence="5" id="KW-0378">Hydrolase</keyword>
<dbReference type="RefSeq" id="WP_117987973.1">
    <property type="nucleotide sequence ID" value="NZ_CABMFG010000026.1"/>
</dbReference>
<dbReference type="OrthoDB" id="955324at2"/>
<proteinExistence type="predicted"/>
<dbReference type="GO" id="GO:0004540">
    <property type="term" value="F:RNA nuclease activity"/>
    <property type="evidence" value="ECO:0007669"/>
    <property type="project" value="InterPro"/>
</dbReference>
<dbReference type="PANTHER" id="PTHR34139:SF1">
    <property type="entry name" value="RNASE MJ1380-RELATED"/>
    <property type="match status" value="1"/>
</dbReference>
<evidence type="ECO:0000256" key="5">
    <source>
        <dbReference type="ARBA" id="ARBA00022801"/>
    </source>
</evidence>
<reference evidence="6 7" key="1">
    <citation type="submission" date="2018-08" db="EMBL/GenBank/DDBJ databases">
        <title>A genome reference for cultivated species of the human gut microbiota.</title>
        <authorList>
            <person name="Zou Y."/>
            <person name="Xue W."/>
            <person name="Luo G."/>
        </authorList>
    </citation>
    <scope>NUCLEOTIDE SEQUENCE [LARGE SCALE GENOMIC DNA]</scope>
    <source>
        <strain evidence="6 7">OF03-9BH</strain>
    </source>
</reference>
<dbReference type="Pfam" id="PF01934">
    <property type="entry name" value="HepT-like"/>
    <property type="match status" value="1"/>
</dbReference>
<keyword evidence="1" id="KW-0597">Phosphoprotein</keyword>
<evidence type="ECO:0000256" key="4">
    <source>
        <dbReference type="ARBA" id="ARBA00022741"/>
    </source>
</evidence>
<dbReference type="PANTHER" id="PTHR34139">
    <property type="entry name" value="UPF0331 PROTEIN MJ0127"/>
    <property type="match status" value="1"/>
</dbReference>
<evidence type="ECO:0000256" key="3">
    <source>
        <dbReference type="ARBA" id="ARBA00022722"/>
    </source>
</evidence>
<dbReference type="GO" id="GO:0000166">
    <property type="term" value="F:nucleotide binding"/>
    <property type="evidence" value="ECO:0007669"/>
    <property type="project" value="UniProtKB-KW"/>
</dbReference>
<sequence>MGQRSLRKYLYDIQQSIDSINEYLGEKRDFFAYEQNKLLRRAVERELEIIGEAVNHLLELDKSIAIDNARRIVDLRNFVIHGYDKVDNVIIWGVISKDLPKLKEQVDMLMAQTTIL</sequence>
<name>A0A413H1X3_9BACE</name>
<evidence type="ECO:0000313" key="6">
    <source>
        <dbReference type="EMBL" id="RGX77469.1"/>
    </source>
</evidence>
<keyword evidence="2" id="KW-1277">Toxin-antitoxin system</keyword>
<keyword evidence="3" id="KW-0540">Nuclease</keyword>
<dbReference type="GO" id="GO:0110001">
    <property type="term" value="C:toxin-antitoxin complex"/>
    <property type="evidence" value="ECO:0007669"/>
    <property type="project" value="InterPro"/>
</dbReference>
<dbReference type="InterPro" id="IPR008201">
    <property type="entry name" value="HepT-like"/>
</dbReference>
<dbReference type="Proteomes" id="UP000286075">
    <property type="component" value="Unassembled WGS sequence"/>
</dbReference>
<dbReference type="AlphaFoldDB" id="A0A413H1X3"/>
<dbReference type="GO" id="GO:0016787">
    <property type="term" value="F:hydrolase activity"/>
    <property type="evidence" value="ECO:0007669"/>
    <property type="project" value="UniProtKB-KW"/>
</dbReference>
<keyword evidence="4" id="KW-0547">Nucleotide-binding</keyword>
<evidence type="ECO:0000256" key="1">
    <source>
        <dbReference type="ARBA" id="ARBA00022553"/>
    </source>
</evidence>
<gene>
    <name evidence="6" type="ORF">DXA68_15280</name>
</gene>
<comment type="caution">
    <text evidence="6">The sequence shown here is derived from an EMBL/GenBank/DDBJ whole genome shotgun (WGS) entry which is preliminary data.</text>
</comment>
<evidence type="ECO:0000256" key="2">
    <source>
        <dbReference type="ARBA" id="ARBA00022649"/>
    </source>
</evidence>
<protein>
    <submittedName>
        <fullName evidence="6">DUF86 domain-containing protein</fullName>
    </submittedName>
</protein>